<dbReference type="CDD" id="cd06261">
    <property type="entry name" value="TM_PBP2"/>
    <property type="match status" value="1"/>
</dbReference>
<evidence type="ECO:0000256" key="4">
    <source>
        <dbReference type="ARBA" id="ARBA00022692"/>
    </source>
</evidence>
<dbReference type="InterPro" id="IPR035906">
    <property type="entry name" value="MetI-like_sf"/>
</dbReference>
<evidence type="ECO:0000256" key="8">
    <source>
        <dbReference type="ARBA" id="ARBA00025323"/>
    </source>
</evidence>
<dbReference type="InterPro" id="IPR005667">
    <property type="entry name" value="Sulph_transpt2"/>
</dbReference>
<dbReference type="EMBL" id="FNLL01000001">
    <property type="protein sequence ID" value="SDT84425.1"/>
    <property type="molecule type" value="Genomic_DNA"/>
</dbReference>
<comment type="subcellular location">
    <subcellularLocation>
        <location evidence="1 9">Cell membrane</location>
        <topology evidence="1 9">Multi-pass membrane protein</topology>
    </subcellularLocation>
</comment>
<keyword evidence="5 9" id="KW-1133">Transmembrane helix</keyword>
<comment type="similarity">
    <text evidence="9">Belongs to the binding-protein-dependent transport system permease family.</text>
</comment>
<protein>
    <submittedName>
        <fullName evidence="11">Molybdate transport system permease protein</fullName>
    </submittedName>
</protein>
<dbReference type="Pfam" id="PF00528">
    <property type="entry name" value="BPD_transp_1"/>
    <property type="match status" value="1"/>
</dbReference>
<evidence type="ECO:0000256" key="7">
    <source>
        <dbReference type="ARBA" id="ARBA00023136"/>
    </source>
</evidence>
<dbReference type="NCBIfam" id="TIGR01581">
    <property type="entry name" value="Mo_ABC_porter"/>
    <property type="match status" value="1"/>
</dbReference>
<reference evidence="12" key="1">
    <citation type="submission" date="2016-10" db="EMBL/GenBank/DDBJ databases">
        <authorList>
            <person name="Varghese N."/>
            <person name="Submissions S."/>
        </authorList>
    </citation>
    <scope>NUCLEOTIDE SEQUENCE [LARGE SCALE GENOMIC DNA]</scope>
    <source>
        <strain evidence="12">DSM 3384</strain>
    </source>
</reference>
<dbReference type="AlphaFoldDB" id="A0A1H2DNF6"/>
<keyword evidence="6" id="KW-0764">Sulfate transport</keyword>
<accession>A0A1H2DNF6</accession>
<evidence type="ECO:0000256" key="9">
    <source>
        <dbReference type="RuleBase" id="RU363032"/>
    </source>
</evidence>
<evidence type="ECO:0000256" key="2">
    <source>
        <dbReference type="ARBA" id="ARBA00011779"/>
    </source>
</evidence>
<keyword evidence="12" id="KW-1185">Reference proteome</keyword>
<comment type="subunit">
    <text evidence="2">The complex is composed of two ATP-binding proteins (CysA), two transmembrane proteins (CysT and CysW) and a solute-binding protein (CysP).</text>
</comment>
<dbReference type="SUPFAM" id="SSF161098">
    <property type="entry name" value="MetI-like"/>
    <property type="match status" value="1"/>
</dbReference>
<evidence type="ECO:0000313" key="12">
    <source>
        <dbReference type="Proteomes" id="UP000199608"/>
    </source>
</evidence>
<evidence type="ECO:0000256" key="3">
    <source>
        <dbReference type="ARBA" id="ARBA00022448"/>
    </source>
</evidence>
<feature type="transmembrane region" description="Helical" evidence="9">
    <location>
        <begin position="61"/>
        <end position="84"/>
    </location>
</feature>
<organism evidence="11 12">
    <name type="scientific">Desulfobacula phenolica</name>
    <dbReference type="NCBI Taxonomy" id="90732"/>
    <lineage>
        <taxon>Bacteria</taxon>
        <taxon>Pseudomonadati</taxon>
        <taxon>Thermodesulfobacteriota</taxon>
        <taxon>Desulfobacteria</taxon>
        <taxon>Desulfobacterales</taxon>
        <taxon>Desulfobacteraceae</taxon>
        <taxon>Desulfobacula</taxon>
    </lineage>
</organism>
<keyword evidence="4 9" id="KW-0812">Transmembrane</keyword>
<keyword evidence="3 9" id="KW-0813">Transport</keyword>
<dbReference type="Gene3D" id="1.10.3720.10">
    <property type="entry name" value="MetI-like"/>
    <property type="match status" value="1"/>
</dbReference>
<evidence type="ECO:0000313" key="11">
    <source>
        <dbReference type="EMBL" id="SDT84425.1"/>
    </source>
</evidence>
<dbReference type="Proteomes" id="UP000199608">
    <property type="component" value="Unassembled WGS sequence"/>
</dbReference>
<dbReference type="PANTHER" id="PTHR30406:SF8">
    <property type="entry name" value="SULFATE TRANSPORT SYSTEM PERMEASE PROTEIN CYST"/>
    <property type="match status" value="1"/>
</dbReference>
<keyword evidence="7 9" id="KW-0472">Membrane</keyword>
<dbReference type="PANTHER" id="PTHR30406">
    <property type="entry name" value="SULFATE TRANSPORT SYSTEM PERMEASE PROTEIN"/>
    <property type="match status" value="1"/>
</dbReference>
<feature type="transmembrane region" description="Helical" evidence="9">
    <location>
        <begin position="203"/>
        <end position="222"/>
    </location>
</feature>
<evidence type="ECO:0000259" key="10">
    <source>
        <dbReference type="PROSITE" id="PS50928"/>
    </source>
</evidence>
<gene>
    <name evidence="11" type="ORF">SAMN04487931_101235</name>
</gene>
<comment type="function">
    <text evidence="8">Part of the ABC transporter complex CysAWTP (TC 3.A.1.6.1) involved in sulfate/thiosulfate import. Probably responsible for the translocation of the substrate across the membrane.</text>
</comment>
<dbReference type="InterPro" id="IPR000515">
    <property type="entry name" value="MetI-like"/>
</dbReference>
<evidence type="ECO:0000256" key="1">
    <source>
        <dbReference type="ARBA" id="ARBA00004651"/>
    </source>
</evidence>
<feature type="transmembrane region" description="Helical" evidence="9">
    <location>
        <begin position="14"/>
        <end position="40"/>
    </location>
</feature>
<dbReference type="GO" id="GO:0015419">
    <property type="term" value="F:ABC-type sulfate transporter activity"/>
    <property type="evidence" value="ECO:0007669"/>
    <property type="project" value="InterPro"/>
</dbReference>
<evidence type="ECO:0000256" key="6">
    <source>
        <dbReference type="ARBA" id="ARBA00023032"/>
    </source>
</evidence>
<evidence type="ECO:0000256" key="5">
    <source>
        <dbReference type="ARBA" id="ARBA00022989"/>
    </source>
</evidence>
<feature type="transmembrane region" description="Helical" evidence="9">
    <location>
        <begin position="104"/>
        <end position="123"/>
    </location>
</feature>
<proteinExistence type="inferred from homology"/>
<sequence length="268" mass="29871">MAKLGFQTLRRINYFRISFIFLTQFITLVLVLAIGSLFVVPEFKDIWQNLWSEEMMFSLKLSMGTGLISTIMVMGFALPIGYTLSRFEFFGKGFVKTIIDLPVAFPELVLGLCLLLLFGNSFVSRCMEMIGLKFVFTKQGVVAAQFFTALPYASRIMKSTFDYIDPRLEFVSRSLGYSMFQTFINVSLPLAKNGCLAATVISFARCIGTFGTVLILAGGSYMKTEVLPVTLYLNISYGNMGMALTSGIVLMVVSFAAIYIFERAEVGF</sequence>
<feature type="domain" description="ABC transmembrane type-1" evidence="10">
    <location>
        <begin position="59"/>
        <end position="261"/>
    </location>
</feature>
<dbReference type="InterPro" id="IPR006469">
    <property type="entry name" value="NifC_ABC_porter"/>
</dbReference>
<name>A0A1H2DNF6_9BACT</name>
<dbReference type="GO" id="GO:0005886">
    <property type="term" value="C:plasma membrane"/>
    <property type="evidence" value="ECO:0007669"/>
    <property type="project" value="UniProtKB-SubCell"/>
</dbReference>
<dbReference type="PROSITE" id="PS50928">
    <property type="entry name" value="ABC_TM1"/>
    <property type="match status" value="1"/>
</dbReference>
<feature type="transmembrane region" description="Helical" evidence="9">
    <location>
        <begin position="242"/>
        <end position="261"/>
    </location>
</feature>